<organism evidence="1 2">
    <name type="scientific">Weissella cibaria</name>
    <dbReference type="NCBI Taxonomy" id="137591"/>
    <lineage>
        <taxon>Bacteria</taxon>
        <taxon>Bacillati</taxon>
        <taxon>Bacillota</taxon>
        <taxon>Bacilli</taxon>
        <taxon>Lactobacillales</taxon>
        <taxon>Lactobacillaceae</taxon>
        <taxon>Weissella</taxon>
    </lineage>
</organism>
<comment type="caution">
    <text evidence="1">The sequence shown here is derived from an EMBL/GenBank/DDBJ whole genome shotgun (WGS) entry which is preliminary data.</text>
</comment>
<sequence length="103" mass="12035">MRYEHYEPRATVDNTKEWRNAVMKALTVIEDEALRDALFDSLTATKAYADNEDENMDGHVNELEARLDGLENDLMVACYDDTNIREYAERLEARIEKLEAFMQ</sequence>
<gene>
    <name evidence="1" type="ORF">QX99_00368</name>
</gene>
<dbReference type="AlphaFoldDB" id="A0A0D1LUK4"/>
<reference evidence="1 2" key="1">
    <citation type="journal article" date="2015" name="Microbiology (Mosc.)">
        <title>Genomics of the Weissella cibaria species with an examination of its metabolic traits.</title>
        <authorList>
            <person name="Lynch K.M."/>
            <person name="Lucid A."/>
            <person name="Arendt E.K."/>
            <person name="Sleator R.D."/>
            <person name="Lucey B."/>
            <person name="Coffey A."/>
        </authorList>
    </citation>
    <scope>NUCLEOTIDE SEQUENCE [LARGE SCALE GENOMIC DNA]</scope>
    <source>
        <strain evidence="1 2">MG1</strain>
    </source>
</reference>
<name>A0A0D1LUK4_9LACO</name>
<dbReference type="RefSeq" id="WP_043708797.1">
    <property type="nucleotide sequence ID" value="NZ_JALOCT010000012.1"/>
</dbReference>
<proteinExistence type="predicted"/>
<dbReference type="PATRIC" id="fig|137591.25.peg.356"/>
<keyword evidence="2" id="KW-1185">Reference proteome</keyword>
<protein>
    <submittedName>
        <fullName evidence="1">Uncharacterized protein</fullName>
    </submittedName>
</protein>
<accession>A0A0D1LUK4</accession>
<evidence type="ECO:0000313" key="2">
    <source>
        <dbReference type="Proteomes" id="UP000032287"/>
    </source>
</evidence>
<evidence type="ECO:0000313" key="1">
    <source>
        <dbReference type="EMBL" id="KIU21989.1"/>
    </source>
</evidence>
<dbReference type="EMBL" id="JWHU01000005">
    <property type="protein sequence ID" value="KIU21989.1"/>
    <property type="molecule type" value="Genomic_DNA"/>
</dbReference>
<dbReference type="Proteomes" id="UP000032287">
    <property type="component" value="Unassembled WGS sequence"/>
</dbReference>